<dbReference type="AlphaFoldDB" id="A0A8J8NUF9"/>
<keyword evidence="1" id="KW-1133">Transmembrane helix</keyword>
<dbReference type="Proteomes" id="UP000785679">
    <property type="component" value="Unassembled WGS sequence"/>
</dbReference>
<sequence>MTSYQGGETGYIGQPPSQPADRLLSNNFLQEVQNSHNQHSRDEAIRTHTSATRYFNLGSIAVFLLSSVFTLIFMGDMSTPQLIFYIYFLVMIVVNCAFYGVDIRQRENWVKARKLAVYVPVLVAFALITVMIALFLADLDKLHEVINNSYPVPPEDLRTSITYTALVFILLILPPLFHNLSFFAYVRDLGLYYDGKSGSSEDVTPMETTDEQN</sequence>
<feature type="transmembrane region" description="Helical" evidence="1">
    <location>
        <begin position="157"/>
        <end position="177"/>
    </location>
</feature>
<feature type="transmembrane region" description="Helical" evidence="1">
    <location>
        <begin position="54"/>
        <end position="75"/>
    </location>
</feature>
<keyword evidence="1" id="KW-0472">Membrane</keyword>
<comment type="caution">
    <text evidence="2">The sequence shown here is derived from an EMBL/GenBank/DDBJ whole genome shotgun (WGS) entry which is preliminary data.</text>
</comment>
<reference evidence="2" key="1">
    <citation type="submission" date="2019-06" db="EMBL/GenBank/DDBJ databases">
        <authorList>
            <person name="Zheng W."/>
        </authorList>
    </citation>
    <scope>NUCLEOTIDE SEQUENCE</scope>
    <source>
        <strain evidence="2">QDHG01</strain>
    </source>
</reference>
<protein>
    <submittedName>
        <fullName evidence="2">Uncharacterized protein</fullName>
    </submittedName>
</protein>
<evidence type="ECO:0000313" key="3">
    <source>
        <dbReference type="Proteomes" id="UP000785679"/>
    </source>
</evidence>
<evidence type="ECO:0000256" key="1">
    <source>
        <dbReference type="SAM" id="Phobius"/>
    </source>
</evidence>
<dbReference type="EMBL" id="RRYP01007490">
    <property type="protein sequence ID" value="TNV80455.1"/>
    <property type="molecule type" value="Genomic_DNA"/>
</dbReference>
<evidence type="ECO:0000313" key="2">
    <source>
        <dbReference type="EMBL" id="TNV80455.1"/>
    </source>
</evidence>
<organism evidence="2 3">
    <name type="scientific">Halteria grandinella</name>
    <dbReference type="NCBI Taxonomy" id="5974"/>
    <lineage>
        <taxon>Eukaryota</taxon>
        <taxon>Sar</taxon>
        <taxon>Alveolata</taxon>
        <taxon>Ciliophora</taxon>
        <taxon>Intramacronucleata</taxon>
        <taxon>Spirotrichea</taxon>
        <taxon>Stichotrichia</taxon>
        <taxon>Sporadotrichida</taxon>
        <taxon>Halteriidae</taxon>
        <taxon>Halteria</taxon>
    </lineage>
</organism>
<keyword evidence="3" id="KW-1185">Reference proteome</keyword>
<accession>A0A8J8NUF9</accession>
<feature type="transmembrane region" description="Helical" evidence="1">
    <location>
        <begin position="115"/>
        <end position="137"/>
    </location>
</feature>
<feature type="transmembrane region" description="Helical" evidence="1">
    <location>
        <begin position="81"/>
        <end position="103"/>
    </location>
</feature>
<proteinExistence type="predicted"/>
<keyword evidence="1" id="KW-0812">Transmembrane</keyword>
<name>A0A8J8NUF9_HALGN</name>
<gene>
    <name evidence="2" type="ORF">FGO68_gene6678</name>
</gene>